<keyword evidence="9" id="KW-1185">Reference proteome</keyword>
<feature type="compositionally biased region" description="Polar residues" evidence="6">
    <location>
        <begin position="1"/>
        <end position="18"/>
    </location>
</feature>
<keyword evidence="4" id="KW-0501">Molybdenum cofactor biosynthesis</keyword>
<feature type="domain" description="Molybdopterin cofactor biosynthesis C (MoaC)" evidence="7">
    <location>
        <begin position="29"/>
        <end position="193"/>
    </location>
</feature>
<comment type="catalytic activity">
    <reaction evidence="1">
        <text>(8S)-3',8-cyclo-7,8-dihydroguanosine 5'-triphosphate = cyclic pyranopterin phosphate + diphosphate</text>
        <dbReference type="Rhea" id="RHEA:49580"/>
        <dbReference type="ChEBI" id="CHEBI:33019"/>
        <dbReference type="ChEBI" id="CHEBI:59648"/>
        <dbReference type="ChEBI" id="CHEBI:131766"/>
        <dbReference type="EC" id="4.6.1.17"/>
    </reaction>
</comment>
<evidence type="ECO:0000256" key="2">
    <source>
        <dbReference type="ARBA" id="ARBA00005046"/>
    </source>
</evidence>
<evidence type="ECO:0000256" key="5">
    <source>
        <dbReference type="ARBA" id="ARBA00023239"/>
    </source>
</evidence>
<dbReference type="InterPro" id="IPR036522">
    <property type="entry name" value="MoaC_sf"/>
</dbReference>
<evidence type="ECO:0000256" key="3">
    <source>
        <dbReference type="ARBA" id="ARBA00012575"/>
    </source>
</evidence>
<dbReference type="EC" id="4.6.1.17" evidence="3"/>
<dbReference type="Pfam" id="PF01967">
    <property type="entry name" value="MoaC"/>
    <property type="match status" value="1"/>
</dbReference>
<comment type="pathway">
    <text evidence="2">Cofactor biosynthesis; molybdopterin biosynthesis.</text>
</comment>
<evidence type="ECO:0000256" key="4">
    <source>
        <dbReference type="ARBA" id="ARBA00023150"/>
    </source>
</evidence>
<evidence type="ECO:0000256" key="1">
    <source>
        <dbReference type="ARBA" id="ARBA00001637"/>
    </source>
</evidence>
<keyword evidence="5" id="KW-0456">Lyase</keyword>
<dbReference type="HAMAP" id="MF_01224_B">
    <property type="entry name" value="MoaC_B"/>
    <property type="match status" value="1"/>
</dbReference>
<dbReference type="CDD" id="cd01420">
    <property type="entry name" value="MoaC_PE"/>
    <property type="match status" value="1"/>
</dbReference>
<dbReference type="Proteomes" id="UP001465976">
    <property type="component" value="Unassembled WGS sequence"/>
</dbReference>
<proteinExistence type="inferred from homology"/>
<dbReference type="InterPro" id="IPR047594">
    <property type="entry name" value="MoaC_bact/euk"/>
</dbReference>
<dbReference type="EMBL" id="JBAHYK010000206">
    <property type="protein sequence ID" value="KAL0576706.1"/>
    <property type="molecule type" value="Genomic_DNA"/>
</dbReference>
<evidence type="ECO:0000259" key="7">
    <source>
        <dbReference type="Pfam" id="PF01967"/>
    </source>
</evidence>
<gene>
    <name evidence="8" type="ORF">V5O48_005273</name>
</gene>
<evidence type="ECO:0000313" key="9">
    <source>
        <dbReference type="Proteomes" id="UP001465976"/>
    </source>
</evidence>
<evidence type="ECO:0000256" key="6">
    <source>
        <dbReference type="SAM" id="MobiDB-lite"/>
    </source>
</evidence>
<dbReference type="InterPro" id="IPR050105">
    <property type="entry name" value="MoCo_biosynth_MoaA/MoaC"/>
</dbReference>
<dbReference type="SUPFAM" id="SSF55040">
    <property type="entry name" value="Molybdenum cofactor biosynthesis protein C, MoaC"/>
    <property type="match status" value="1"/>
</dbReference>
<comment type="caution">
    <text evidence="8">The sequence shown here is derived from an EMBL/GenBank/DDBJ whole genome shotgun (WGS) entry which is preliminary data.</text>
</comment>
<dbReference type="Gene3D" id="3.30.70.640">
    <property type="entry name" value="Molybdopterin cofactor biosynthesis C (MoaC) domain"/>
    <property type="match status" value="1"/>
</dbReference>
<protein>
    <recommendedName>
        <fullName evidence="3">cyclic pyranopterin monophosphate synthase</fullName>
        <ecNumber evidence="3">4.6.1.17</ecNumber>
    </recommendedName>
</protein>
<feature type="region of interest" description="Disordered" evidence="6">
    <location>
        <begin position="1"/>
        <end position="26"/>
    </location>
</feature>
<evidence type="ECO:0000313" key="8">
    <source>
        <dbReference type="EMBL" id="KAL0576706.1"/>
    </source>
</evidence>
<accession>A0ABR3FMR0</accession>
<reference evidence="8 9" key="1">
    <citation type="submission" date="2024-02" db="EMBL/GenBank/DDBJ databases">
        <title>A draft genome for the cacao thread blight pathogen Marasmius crinis-equi.</title>
        <authorList>
            <person name="Cohen S.P."/>
            <person name="Baruah I.K."/>
            <person name="Amoako-Attah I."/>
            <person name="Bukari Y."/>
            <person name="Meinhardt L.W."/>
            <person name="Bailey B.A."/>
        </authorList>
    </citation>
    <scope>NUCLEOTIDE SEQUENCE [LARGE SCALE GENOMIC DNA]</scope>
    <source>
        <strain evidence="8 9">GH-76</strain>
    </source>
</reference>
<sequence>MSTHRLFHSSATNSTQRLTHLDDSGRANMVDVSDKSVTKRSATAVGRVQIPRVAYDLITSNYNAENGTPGGYSNATSAKAQKSLRKGDALTVAQLAGIMGAKRTSDLIPLCHPLALSKIDVSLTPEAEEGPQGISRYSILCRATVTCEGKTGVEMEALTAVSVGLLTVWDMLKAVAGKEMLITDIFVVNKSGGKSGDFQRSE</sequence>
<name>A0ABR3FMR0_9AGAR</name>
<dbReference type="PANTHER" id="PTHR22960">
    <property type="entry name" value="MOLYBDOPTERIN COFACTOR SYNTHESIS PROTEIN A"/>
    <property type="match status" value="1"/>
</dbReference>
<organism evidence="8 9">
    <name type="scientific">Marasmius crinis-equi</name>
    <dbReference type="NCBI Taxonomy" id="585013"/>
    <lineage>
        <taxon>Eukaryota</taxon>
        <taxon>Fungi</taxon>
        <taxon>Dikarya</taxon>
        <taxon>Basidiomycota</taxon>
        <taxon>Agaricomycotina</taxon>
        <taxon>Agaricomycetes</taxon>
        <taxon>Agaricomycetidae</taxon>
        <taxon>Agaricales</taxon>
        <taxon>Marasmiineae</taxon>
        <taxon>Marasmiaceae</taxon>
        <taxon>Marasmius</taxon>
    </lineage>
</organism>
<dbReference type="InterPro" id="IPR002820">
    <property type="entry name" value="Mopterin_CF_biosynth-C_dom"/>
</dbReference>